<name>A0A0L8IHH2_OCTBM</name>
<accession>A0A0L8IHH2</accession>
<protein>
    <submittedName>
        <fullName evidence="1">Uncharacterized protein</fullName>
    </submittedName>
</protein>
<sequence>MTTRKYLKVEYEPNKVRCPCNHLGETSFTFFFPSLLILDKGQPSETSSTYYYLSSPSNVLLILYTAYIKAYGLGYSAHNQKVLEQDTLFQIAPVHSAVKNE</sequence>
<dbReference type="EMBL" id="KQ415687">
    <property type="protein sequence ID" value="KOG00942.1"/>
    <property type="molecule type" value="Genomic_DNA"/>
</dbReference>
<dbReference type="AlphaFoldDB" id="A0A0L8IHH2"/>
<proteinExistence type="predicted"/>
<reference evidence="1" key="1">
    <citation type="submission" date="2015-07" db="EMBL/GenBank/DDBJ databases">
        <title>MeaNS - Measles Nucleotide Surveillance Program.</title>
        <authorList>
            <person name="Tran T."/>
            <person name="Druce J."/>
        </authorList>
    </citation>
    <scope>NUCLEOTIDE SEQUENCE</scope>
    <source>
        <strain evidence="1">UCB-OBI-ISO-001</strain>
        <tissue evidence="1">Gonad</tissue>
    </source>
</reference>
<gene>
    <name evidence="1" type="ORF">OCBIM_22021830mg</name>
</gene>
<organism evidence="1">
    <name type="scientific">Octopus bimaculoides</name>
    <name type="common">California two-spotted octopus</name>
    <dbReference type="NCBI Taxonomy" id="37653"/>
    <lineage>
        <taxon>Eukaryota</taxon>
        <taxon>Metazoa</taxon>
        <taxon>Spiralia</taxon>
        <taxon>Lophotrochozoa</taxon>
        <taxon>Mollusca</taxon>
        <taxon>Cephalopoda</taxon>
        <taxon>Coleoidea</taxon>
        <taxon>Octopodiformes</taxon>
        <taxon>Octopoda</taxon>
        <taxon>Incirrata</taxon>
        <taxon>Octopodidae</taxon>
        <taxon>Octopus</taxon>
    </lineage>
</organism>
<evidence type="ECO:0000313" key="1">
    <source>
        <dbReference type="EMBL" id="KOG00942.1"/>
    </source>
</evidence>